<dbReference type="PANTHER" id="PTHR11748:SF119">
    <property type="entry name" value="D-2-HYDROXYGLUTARATE DEHYDROGENASE"/>
    <property type="match status" value="1"/>
</dbReference>
<dbReference type="Gene3D" id="1.10.1060.10">
    <property type="entry name" value="Alpha-helical ferredoxin"/>
    <property type="match status" value="1"/>
</dbReference>
<dbReference type="RefSeq" id="WP_035837206.1">
    <property type="nucleotide sequence ID" value="NZ_JACHBQ010000001.1"/>
</dbReference>
<reference evidence="9 10" key="1">
    <citation type="submission" date="2020-08" db="EMBL/GenBank/DDBJ databases">
        <title>Sequencing the genomes of 1000 actinobacteria strains.</title>
        <authorList>
            <person name="Klenk H.-P."/>
        </authorList>
    </citation>
    <scope>NUCLEOTIDE SEQUENCE [LARGE SCALE GENOMIC DNA]</scope>
    <source>
        <strain evidence="9 10">DSM 21065</strain>
    </source>
</reference>
<dbReference type="GO" id="GO:0051536">
    <property type="term" value="F:iron-sulfur cluster binding"/>
    <property type="evidence" value="ECO:0007669"/>
    <property type="project" value="UniProtKB-KW"/>
</dbReference>
<dbReference type="Proteomes" id="UP000561726">
    <property type="component" value="Unassembled WGS sequence"/>
</dbReference>
<dbReference type="SUPFAM" id="SSF55103">
    <property type="entry name" value="FAD-linked oxidases, C-terminal domain"/>
    <property type="match status" value="1"/>
</dbReference>
<keyword evidence="4" id="KW-0274">FAD</keyword>
<dbReference type="Pfam" id="PF02754">
    <property type="entry name" value="CCG"/>
    <property type="match status" value="1"/>
</dbReference>
<dbReference type="InterPro" id="IPR006094">
    <property type="entry name" value="Oxid_FAD_bind_N"/>
</dbReference>
<evidence type="ECO:0000259" key="8">
    <source>
        <dbReference type="PROSITE" id="PS51387"/>
    </source>
</evidence>
<dbReference type="Gene3D" id="3.30.465.10">
    <property type="match status" value="1"/>
</dbReference>
<sequence length="977" mass="104412">MTDTAAGALVALRARGIEVDTTSRRRSEYAYDASNYRIEPLGVIFPRDAAEVARVLETCHTCAVPVVPRGGGTSMAGGAVGPGIVLDFSRHMAAVLNIDAGAREATAEAGIVLTTFQREVERASDGALTFAPDPSSKSRATLGGSIANDACGNHSVRDGRTSDHVISLDVVTAEGLRLTATRSGLEATVDGDEPARARAVELTAELRSLVSASLSDFRLELGRIPRQVSGFHLSHLLPENGFDVARSLVGSEGTCVIVVSATVKLVPTPGAALLLSLGYDDVVDAAKDIMTILEFSPAAVEGIDEAIVDTMRHRRGPDSVVGLPTGRAWLYVDLDGDNLAEVTATAERLLVRLRENGRLVDGRVVPNLEERASLWRVREDGAGLSARLHTGGESWPGWEDSAVAPENLAAYLADFRDLLARFDLQGVLYGHFGAGCMHVRITFDLRTDAGRAVMDAFMRAAARLVVTHGGSLSGEHGDGRARSELLPLMYSPAMLAAFDRFKRVWDSRGILNPGVLVQPDSFMDNLALSGIPEREWRTSFDLTPVTSAPAGHGLDPFVHAVQACVGIGRCRSDAGGVMCPSFRATGDEKDSTRGRSRVLQDMVRGATSVEKGWRSEDVREALDLCLSCKACSTDCPVGVDMATYKSEFFSNFYRRRLRPMSHYSLGWLPTWLKLTVHVAPLLNLVLSTPLRRVVAVLGGLTTKRALPKFASAAQLRRELPPMTAPRAAGPADIVLVVDSFTKGFRPEVAGAAQRVLGAAGKTVECNADVCCGLTLISTGQLDKARKLLTRAAVALDDGSDAPIVVIEPSCAAAFKKDLPELIHTDAARRVSRRIRSFAGMVTELAQAGWQPNWPDGAVPPSVTVQTHCHEYSVFGAASQTAALRAVGVASVREATGCCGVAGNFGFEPSHFDISMQVAEQALIPALRQTDARTPVLADGFSCQMQIMQLDAQRTTLHLAELLDGSAPHEFDNSKGRS</sequence>
<dbReference type="InterPro" id="IPR016164">
    <property type="entry name" value="FAD-linked_Oxase-like_C"/>
</dbReference>
<evidence type="ECO:0000256" key="6">
    <source>
        <dbReference type="ARBA" id="ARBA00023004"/>
    </source>
</evidence>
<evidence type="ECO:0000313" key="10">
    <source>
        <dbReference type="Proteomes" id="UP000561726"/>
    </source>
</evidence>
<dbReference type="Pfam" id="PF01565">
    <property type="entry name" value="FAD_binding_4"/>
    <property type="match status" value="1"/>
</dbReference>
<dbReference type="Gene3D" id="3.30.70.2740">
    <property type="match status" value="1"/>
</dbReference>
<evidence type="ECO:0000256" key="5">
    <source>
        <dbReference type="ARBA" id="ARBA00023002"/>
    </source>
</evidence>
<evidence type="ECO:0000256" key="2">
    <source>
        <dbReference type="ARBA" id="ARBA00022630"/>
    </source>
</evidence>
<dbReference type="GO" id="GO:0071949">
    <property type="term" value="F:FAD binding"/>
    <property type="evidence" value="ECO:0007669"/>
    <property type="project" value="InterPro"/>
</dbReference>
<keyword evidence="6" id="KW-0408">Iron</keyword>
<keyword evidence="5" id="KW-0560">Oxidoreductase</keyword>
<evidence type="ECO:0000256" key="3">
    <source>
        <dbReference type="ARBA" id="ARBA00022723"/>
    </source>
</evidence>
<proteinExistence type="predicted"/>
<dbReference type="GO" id="GO:1903457">
    <property type="term" value="P:lactate catabolic process"/>
    <property type="evidence" value="ECO:0007669"/>
    <property type="project" value="TreeGrafter"/>
</dbReference>
<dbReference type="EMBL" id="JACHBQ010000001">
    <property type="protein sequence ID" value="MBB5643211.1"/>
    <property type="molecule type" value="Genomic_DNA"/>
</dbReference>
<protein>
    <submittedName>
        <fullName evidence="9">FAD/FMN-containing dehydrogenase/Fe-S oxidoreductase</fullName>
    </submittedName>
</protein>
<dbReference type="SUPFAM" id="SSF46548">
    <property type="entry name" value="alpha-helical ferredoxin"/>
    <property type="match status" value="1"/>
</dbReference>
<accession>A0A7W8ZZS7</accession>
<dbReference type="InterPro" id="IPR004113">
    <property type="entry name" value="FAD-bd_oxidored_4_C"/>
</dbReference>
<dbReference type="PANTHER" id="PTHR11748">
    <property type="entry name" value="D-LACTATE DEHYDROGENASE"/>
    <property type="match status" value="1"/>
</dbReference>
<dbReference type="SUPFAM" id="SSF56176">
    <property type="entry name" value="FAD-binding/transporter-associated domain-like"/>
    <property type="match status" value="1"/>
</dbReference>
<dbReference type="InterPro" id="IPR017896">
    <property type="entry name" value="4Fe4S_Fe-S-bd"/>
</dbReference>
<dbReference type="PROSITE" id="PS51387">
    <property type="entry name" value="FAD_PCMH"/>
    <property type="match status" value="1"/>
</dbReference>
<dbReference type="GO" id="GO:0046872">
    <property type="term" value="F:metal ion binding"/>
    <property type="evidence" value="ECO:0007669"/>
    <property type="project" value="UniProtKB-KW"/>
</dbReference>
<dbReference type="GO" id="GO:0008720">
    <property type="term" value="F:D-lactate dehydrogenase (NAD+) activity"/>
    <property type="evidence" value="ECO:0007669"/>
    <property type="project" value="TreeGrafter"/>
</dbReference>
<dbReference type="Pfam" id="PF13183">
    <property type="entry name" value="Fer4_8"/>
    <property type="match status" value="1"/>
</dbReference>
<evidence type="ECO:0000256" key="1">
    <source>
        <dbReference type="ARBA" id="ARBA00001974"/>
    </source>
</evidence>
<organism evidence="9 10">
    <name type="scientific">Cryobacterium roopkundense</name>
    <dbReference type="NCBI Taxonomy" id="1001240"/>
    <lineage>
        <taxon>Bacteria</taxon>
        <taxon>Bacillati</taxon>
        <taxon>Actinomycetota</taxon>
        <taxon>Actinomycetes</taxon>
        <taxon>Micrococcales</taxon>
        <taxon>Microbacteriaceae</taxon>
        <taxon>Cryobacterium</taxon>
    </lineage>
</organism>
<gene>
    <name evidence="9" type="ORF">BJ997_003759</name>
</gene>
<dbReference type="InterPro" id="IPR017900">
    <property type="entry name" value="4Fe4S_Fe_S_CS"/>
</dbReference>
<dbReference type="AlphaFoldDB" id="A0A7W8ZZS7"/>
<evidence type="ECO:0000256" key="7">
    <source>
        <dbReference type="ARBA" id="ARBA00023014"/>
    </source>
</evidence>
<comment type="cofactor">
    <cofactor evidence="1">
        <name>FAD</name>
        <dbReference type="ChEBI" id="CHEBI:57692"/>
    </cofactor>
</comment>
<dbReference type="Pfam" id="PF02913">
    <property type="entry name" value="FAD-oxidase_C"/>
    <property type="match status" value="1"/>
</dbReference>
<keyword evidence="7" id="KW-0411">Iron-sulfur</keyword>
<comment type="caution">
    <text evidence="9">The sequence shown here is derived from an EMBL/GenBank/DDBJ whole genome shotgun (WGS) entry which is preliminary data.</text>
</comment>
<evidence type="ECO:0000256" key="4">
    <source>
        <dbReference type="ARBA" id="ARBA00022827"/>
    </source>
</evidence>
<dbReference type="OrthoDB" id="9770306at2"/>
<dbReference type="PROSITE" id="PS00198">
    <property type="entry name" value="4FE4S_FER_1"/>
    <property type="match status" value="1"/>
</dbReference>
<name>A0A7W8ZZS7_9MICO</name>
<dbReference type="InterPro" id="IPR004017">
    <property type="entry name" value="Cys_rich_dom"/>
</dbReference>
<keyword evidence="3" id="KW-0479">Metal-binding</keyword>
<feature type="domain" description="FAD-binding PCMH-type" evidence="8">
    <location>
        <begin position="36"/>
        <end position="268"/>
    </location>
</feature>
<dbReference type="GO" id="GO:0004458">
    <property type="term" value="F:D-lactate dehydrogenase (cytochrome) activity"/>
    <property type="evidence" value="ECO:0007669"/>
    <property type="project" value="TreeGrafter"/>
</dbReference>
<dbReference type="InterPro" id="IPR016169">
    <property type="entry name" value="FAD-bd_PCMH_sub2"/>
</dbReference>
<dbReference type="InterPro" id="IPR009051">
    <property type="entry name" value="Helical_ferredxn"/>
</dbReference>
<dbReference type="InterPro" id="IPR036318">
    <property type="entry name" value="FAD-bd_PCMH-like_sf"/>
</dbReference>
<keyword evidence="2" id="KW-0285">Flavoprotein</keyword>
<dbReference type="InterPro" id="IPR016166">
    <property type="entry name" value="FAD-bd_PCMH"/>
</dbReference>
<evidence type="ECO:0000313" key="9">
    <source>
        <dbReference type="EMBL" id="MBB5643211.1"/>
    </source>
</evidence>